<keyword evidence="1" id="KW-0808">Transferase</keyword>
<evidence type="ECO:0000313" key="1">
    <source>
        <dbReference type="EMBL" id="ACB43631.1"/>
    </source>
</evidence>
<sequence>MQSNQYLSRHCPICQKNTKITLEVSSEMRAEDLGYEELTPYWNGFFKEKLFFSYARCGECELLFAPIFYRPDQLESLYGQMPPNMDLVPIQALLKTQRGYFRELKNYSSLDEGYIEIGPDIGIFTINCSKEGKFDHYWLCEPNKEVASALAASVNGNPFTIIEDMFGFSAIPNGSANVAVMIQVLDHLLDPVATLSELREKCLPGGKLLLVTHNEQSLLRKIVGWRWPAFCLQHPQIYNPKSITRLLEQSGYKVDSIKRTTNYFQFSFLLKHLLWVFGIKVKSVPKIFDFTIGLKLGNIITIATPK</sequence>
<dbReference type="InterPro" id="IPR029063">
    <property type="entry name" value="SAM-dependent_MTases_sf"/>
</dbReference>
<dbReference type="eggNOG" id="COG2227">
    <property type="taxonomic scope" value="Bacteria"/>
</dbReference>
<gene>
    <name evidence="1" type="ordered locus">Pnec_0339</name>
</gene>
<dbReference type="STRING" id="452638.Pnec_0339"/>
<keyword evidence="1" id="KW-0489">Methyltransferase</keyword>
<reference evidence="1" key="1">
    <citation type="submission" date="2008-03" db="EMBL/GenBank/DDBJ databases">
        <title>Complete sequence of Polynucleobacter necessarius STIR1.</title>
        <authorList>
            <consortium name="US DOE Joint Genome Institute"/>
            <person name="Copeland A."/>
            <person name="Lucas S."/>
            <person name="Lapidus A."/>
            <person name="Barry K."/>
            <person name="Detter J.C."/>
            <person name="Glavina del Rio T."/>
            <person name="Hammon N."/>
            <person name="Israni S."/>
            <person name="Dalin E."/>
            <person name="Tice H."/>
            <person name="Pitluck S."/>
            <person name="Chain P."/>
            <person name="Malfatti S."/>
            <person name="Shin M."/>
            <person name="Vergez L."/>
            <person name="Schmutz J."/>
            <person name="Larimer F."/>
            <person name="Land M."/>
            <person name="Hauser L."/>
            <person name="Kyrpides N."/>
            <person name="Kim E."/>
            <person name="Hahn M."/>
            <person name="Richardson P."/>
        </authorList>
    </citation>
    <scope>NUCLEOTIDE SEQUENCE [LARGE SCALE GENOMIC DNA]</scope>
    <source>
        <strain evidence="1">STIR1</strain>
    </source>
</reference>
<dbReference type="GO" id="GO:0008168">
    <property type="term" value="F:methyltransferase activity"/>
    <property type="evidence" value="ECO:0007669"/>
    <property type="project" value="UniProtKB-KW"/>
</dbReference>
<dbReference type="Gene3D" id="3.40.50.150">
    <property type="entry name" value="Vaccinia Virus protein VP39"/>
    <property type="match status" value="1"/>
</dbReference>
<proteinExistence type="predicted"/>
<dbReference type="KEGG" id="pne:Pnec_0339"/>
<dbReference type="SUPFAM" id="SSF53335">
    <property type="entry name" value="S-adenosyl-L-methionine-dependent methyltransferases"/>
    <property type="match status" value="1"/>
</dbReference>
<dbReference type="EMBL" id="CP001010">
    <property type="protein sequence ID" value="ACB43631.1"/>
    <property type="molecule type" value="Genomic_DNA"/>
</dbReference>
<protein>
    <submittedName>
        <fullName evidence="1">Methyltransferase type 12</fullName>
    </submittedName>
</protein>
<dbReference type="GO" id="GO:0032259">
    <property type="term" value="P:methylation"/>
    <property type="evidence" value="ECO:0007669"/>
    <property type="project" value="UniProtKB-KW"/>
</dbReference>
<accession>B1XTF4</accession>
<name>B1XTF4_POLNS</name>
<dbReference type="OrthoDB" id="9790457at2"/>
<dbReference type="Pfam" id="PF13489">
    <property type="entry name" value="Methyltransf_23"/>
    <property type="match status" value="1"/>
</dbReference>
<dbReference type="AlphaFoldDB" id="B1XTF4"/>
<dbReference type="HOGENOM" id="CLU_868298_0_0_4"/>
<organism evidence="1">
    <name type="scientific">Polynucleobacter necessarius subsp. necessarius (strain STIR1)</name>
    <dbReference type="NCBI Taxonomy" id="452638"/>
    <lineage>
        <taxon>Bacteria</taxon>
        <taxon>Pseudomonadati</taxon>
        <taxon>Pseudomonadota</taxon>
        <taxon>Betaproteobacteria</taxon>
        <taxon>Burkholderiales</taxon>
        <taxon>Burkholderiaceae</taxon>
        <taxon>Polynucleobacter</taxon>
    </lineage>
</organism>